<comment type="catalytic activity">
    <reaction evidence="1">
        <text>ATP + protein L-histidine = ADP + protein N-phospho-L-histidine.</text>
        <dbReference type="EC" id="2.7.13.3"/>
    </reaction>
</comment>
<evidence type="ECO:0000256" key="7">
    <source>
        <dbReference type="PROSITE-ProRule" id="PRU00339"/>
    </source>
</evidence>
<feature type="repeat" description="TPR" evidence="7">
    <location>
        <begin position="203"/>
        <end position="236"/>
    </location>
</feature>
<proteinExistence type="predicted"/>
<dbReference type="CDD" id="cd00082">
    <property type="entry name" value="HisKA"/>
    <property type="match status" value="1"/>
</dbReference>
<dbReference type="EC" id="2.7.13.3" evidence="2"/>
<dbReference type="Gene3D" id="3.30.565.10">
    <property type="entry name" value="Histidine kinase-like ATPase, C-terminal domain"/>
    <property type="match status" value="1"/>
</dbReference>
<keyword evidence="4" id="KW-0808">Transferase</keyword>
<dbReference type="Gene3D" id="1.10.287.130">
    <property type="match status" value="1"/>
</dbReference>
<evidence type="ECO:0000259" key="10">
    <source>
        <dbReference type="PROSITE" id="PS50109"/>
    </source>
</evidence>
<dbReference type="RefSeq" id="WP_127704938.1">
    <property type="nucleotide sequence ID" value="NZ_SACK01000004.1"/>
</dbReference>
<evidence type="ECO:0000256" key="3">
    <source>
        <dbReference type="ARBA" id="ARBA00022553"/>
    </source>
</evidence>
<dbReference type="InterPro" id="IPR003594">
    <property type="entry name" value="HATPase_dom"/>
</dbReference>
<dbReference type="OrthoDB" id="9810447at2"/>
<dbReference type="PRINTS" id="PR00344">
    <property type="entry name" value="BCTRLSENSOR"/>
</dbReference>
<dbReference type="PANTHER" id="PTHR43711">
    <property type="entry name" value="TWO-COMPONENT HISTIDINE KINASE"/>
    <property type="match status" value="1"/>
</dbReference>
<dbReference type="EMBL" id="SACK01000004">
    <property type="protein sequence ID" value="RVU00597.1"/>
    <property type="molecule type" value="Genomic_DNA"/>
</dbReference>
<keyword evidence="9" id="KW-1133">Transmembrane helix</keyword>
<keyword evidence="9" id="KW-0472">Membrane</keyword>
<dbReference type="InterPro" id="IPR011990">
    <property type="entry name" value="TPR-like_helical_dom_sf"/>
</dbReference>
<gene>
    <name evidence="11" type="ORF">EOD41_11385</name>
</gene>
<organism evidence="11 12">
    <name type="scientific">Mucilaginibacter limnophilus</name>
    <dbReference type="NCBI Taxonomy" id="1932778"/>
    <lineage>
        <taxon>Bacteria</taxon>
        <taxon>Pseudomonadati</taxon>
        <taxon>Bacteroidota</taxon>
        <taxon>Sphingobacteriia</taxon>
        <taxon>Sphingobacteriales</taxon>
        <taxon>Sphingobacteriaceae</taxon>
        <taxon>Mucilaginibacter</taxon>
    </lineage>
</organism>
<dbReference type="InterPro" id="IPR019734">
    <property type="entry name" value="TPR_rpt"/>
</dbReference>
<evidence type="ECO:0000256" key="5">
    <source>
        <dbReference type="ARBA" id="ARBA00022777"/>
    </source>
</evidence>
<dbReference type="GO" id="GO:0000155">
    <property type="term" value="F:phosphorelay sensor kinase activity"/>
    <property type="evidence" value="ECO:0007669"/>
    <property type="project" value="InterPro"/>
</dbReference>
<dbReference type="InterPro" id="IPR003661">
    <property type="entry name" value="HisK_dim/P_dom"/>
</dbReference>
<feature type="transmembrane region" description="Helical" evidence="9">
    <location>
        <begin position="403"/>
        <end position="423"/>
    </location>
</feature>
<dbReference type="SMART" id="SM00028">
    <property type="entry name" value="TPR"/>
    <property type="match status" value="3"/>
</dbReference>
<dbReference type="AlphaFoldDB" id="A0A437MSJ8"/>
<dbReference type="InterPro" id="IPR005467">
    <property type="entry name" value="His_kinase_dom"/>
</dbReference>
<dbReference type="Proteomes" id="UP000282759">
    <property type="component" value="Unassembled WGS sequence"/>
</dbReference>
<keyword evidence="6" id="KW-0902">Two-component regulatory system</keyword>
<dbReference type="CDD" id="cd00075">
    <property type="entry name" value="HATPase"/>
    <property type="match status" value="1"/>
</dbReference>
<feature type="coiled-coil region" evidence="8">
    <location>
        <begin position="309"/>
        <end position="336"/>
    </location>
</feature>
<keyword evidence="7" id="KW-0802">TPR repeat</keyword>
<dbReference type="SUPFAM" id="SSF55874">
    <property type="entry name" value="ATPase domain of HSP90 chaperone/DNA topoisomerase II/histidine kinase"/>
    <property type="match status" value="1"/>
</dbReference>
<evidence type="ECO:0000256" key="8">
    <source>
        <dbReference type="SAM" id="Coils"/>
    </source>
</evidence>
<dbReference type="Gene3D" id="1.25.40.10">
    <property type="entry name" value="Tetratricopeptide repeat domain"/>
    <property type="match status" value="2"/>
</dbReference>
<keyword evidence="12" id="KW-1185">Reference proteome</keyword>
<dbReference type="SMART" id="SM00388">
    <property type="entry name" value="HisKA"/>
    <property type="match status" value="1"/>
</dbReference>
<sequence length="686" mass="79081">MLHCRFVWLCCVLPIALSSCQKRHPIDNGQDSEEFKPILKQASWYFEHNQIDYGLVYLDSAFATLPRPTINDKFRYYGINFVIYNKVKGDHEKGLAFADSMLLYAKKSVNEKQYAANFAEANFARGDAFFDMNRFSDAYQCFYQGYLVGKNYVNNEALGDFTYRMAMIMYKQEHYNLAAGYFKESYAQNLAGTDGFVPFFRRQEILDNIGLCYKNNGQLDSALHYFDKTLSYLDEHGYKYPEKAFNVEMARGVVYGNMAEVLTKRGQYHKAATLLKKSIAINLQKDADYRDAQLTEIKLGKLYLDLNQRDSLKSLLELMKKQFDTLKNDQAEAEWNRLMASYFLKDKDYKKAAEYLLAYDEQKDTINKRLTGLRESDVTQQVANYENQHKIDTLRNNNKLQKIYLIAAVLITLMLIVIISLIFRNWKRSRNEVILVNKLNQQINQQNAILENALAELNISSREKDRILRAVAHDLRNPLGGIASLTTSLIDDDDFNDEQKVLLVLIKDTSYNSLELINEILEATNSYNANFKKEMVDINSLLSNSVELLRFKAAEKDQQITMELLKEPRELYISREKIWRVISNLISNATKFSPYGAIIHVKVTEEDDEVKIAVNDHGIGIPDHLKSEVFNMFTDAKRPGTAGEKSFGLGLSICKQIIDKHDGKIWFESNEHDGTTFFVKLQKQAA</sequence>
<dbReference type="SUPFAM" id="SSF48452">
    <property type="entry name" value="TPR-like"/>
    <property type="match status" value="1"/>
</dbReference>
<reference evidence="11 12" key="1">
    <citation type="submission" date="2019-01" db="EMBL/GenBank/DDBJ databases">
        <authorList>
            <person name="Chen W.-M."/>
        </authorList>
    </citation>
    <scope>NUCLEOTIDE SEQUENCE [LARGE SCALE GENOMIC DNA]</scope>
    <source>
        <strain evidence="11 12">YBJ-36</strain>
    </source>
</reference>
<keyword evidence="3" id="KW-0597">Phosphoprotein</keyword>
<dbReference type="PROSITE" id="PS51257">
    <property type="entry name" value="PROKAR_LIPOPROTEIN"/>
    <property type="match status" value="1"/>
</dbReference>
<keyword evidence="8" id="KW-0175">Coiled coil</keyword>
<evidence type="ECO:0000313" key="11">
    <source>
        <dbReference type="EMBL" id="RVU00597.1"/>
    </source>
</evidence>
<accession>A0A437MSJ8</accession>
<dbReference type="InterPro" id="IPR036097">
    <property type="entry name" value="HisK_dim/P_sf"/>
</dbReference>
<dbReference type="Pfam" id="PF02518">
    <property type="entry name" value="HATPase_c"/>
    <property type="match status" value="1"/>
</dbReference>
<dbReference type="Pfam" id="PF00512">
    <property type="entry name" value="HisKA"/>
    <property type="match status" value="1"/>
</dbReference>
<dbReference type="InterPro" id="IPR050736">
    <property type="entry name" value="Sensor_HK_Regulatory"/>
</dbReference>
<dbReference type="SMART" id="SM00387">
    <property type="entry name" value="HATPase_c"/>
    <property type="match status" value="1"/>
</dbReference>
<dbReference type="FunFam" id="3.30.565.10:FF:000006">
    <property type="entry name" value="Sensor histidine kinase WalK"/>
    <property type="match status" value="1"/>
</dbReference>
<name>A0A437MSJ8_9SPHI</name>
<evidence type="ECO:0000256" key="9">
    <source>
        <dbReference type="SAM" id="Phobius"/>
    </source>
</evidence>
<evidence type="ECO:0000256" key="2">
    <source>
        <dbReference type="ARBA" id="ARBA00012438"/>
    </source>
</evidence>
<dbReference type="PROSITE" id="PS50109">
    <property type="entry name" value="HIS_KIN"/>
    <property type="match status" value="1"/>
</dbReference>
<evidence type="ECO:0000313" key="12">
    <source>
        <dbReference type="Proteomes" id="UP000282759"/>
    </source>
</evidence>
<dbReference type="InterPro" id="IPR004358">
    <property type="entry name" value="Sig_transdc_His_kin-like_C"/>
</dbReference>
<keyword evidence="9" id="KW-0812">Transmembrane</keyword>
<protein>
    <recommendedName>
        <fullName evidence="2">histidine kinase</fullName>
        <ecNumber evidence="2">2.7.13.3</ecNumber>
    </recommendedName>
</protein>
<comment type="caution">
    <text evidence="11">The sequence shown here is derived from an EMBL/GenBank/DDBJ whole genome shotgun (WGS) entry which is preliminary data.</text>
</comment>
<evidence type="ECO:0000256" key="4">
    <source>
        <dbReference type="ARBA" id="ARBA00022679"/>
    </source>
</evidence>
<dbReference type="InterPro" id="IPR036890">
    <property type="entry name" value="HATPase_C_sf"/>
</dbReference>
<dbReference type="PANTHER" id="PTHR43711:SF31">
    <property type="entry name" value="HISTIDINE KINASE"/>
    <property type="match status" value="1"/>
</dbReference>
<evidence type="ECO:0000256" key="6">
    <source>
        <dbReference type="ARBA" id="ARBA00023012"/>
    </source>
</evidence>
<feature type="domain" description="Histidine kinase" evidence="10">
    <location>
        <begin position="470"/>
        <end position="685"/>
    </location>
</feature>
<keyword evidence="5" id="KW-0418">Kinase</keyword>
<evidence type="ECO:0000256" key="1">
    <source>
        <dbReference type="ARBA" id="ARBA00000085"/>
    </source>
</evidence>
<dbReference type="SUPFAM" id="SSF47384">
    <property type="entry name" value="Homodimeric domain of signal transducing histidine kinase"/>
    <property type="match status" value="1"/>
</dbReference>
<dbReference type="PROSITE" id="PS50005">
    <property type="entry name" value="TPR"/>
    <property type="match status" value="1"/>
</dbReference>